<feature type="compositionally biased region" description="Basic and acidic residues" evidence="1">
    <location>
        <begin position="713"/>
        <end position="724"/>
    </location>
</feature>
<reference evidence="2" key="1">
    <citation type="submission" date="2021-07" db="EMBL/GenBank/DDBJ databases">
        <title>Genome Resource of American Ginseng Black Spot Pathogen Alternaria panax.</title>
        <authorList>
            <person name="Qiu C."/>
            <person name="Wang W."/>
            <person name="Liu Z."/>
        </authorList>
    </citation>
    <scope>NUCLEOTIDE SEQUENCE</scope>
    <source>
        <strain evidence="2">BNCC115425</strain>
    </source>
</reference>
<gene>
    <name evidence="2" type="ORF">G6011_08898</name>
</gene>
<feature type="region of interest" description="Disordered" evidence="1">
    <location>
        <begin position="305"/>
        <end position="328"/>
    </location>
</feature>
<feature type="compositionally biased region" description="Basic and acidic residues" evidence="1">
    <location>
        <begin position="120"/>
        <end position="140"/>
    </location>
</feature>
<dbReference type="Proteomes" id="UP001199106">
    <property type="component" value="Unassembled WGS sequence"/>
</dbReference>
<evidence type="ECO:0000256" key="1">
    <source>
        <dbReference type="SAM" id="MobiDB-lite"/>
    </source>
</evidence>
<evidence type="ECO:0000313" key="3">
    <source>
        <dbReference type="Proteomes" id="UP001199106"/>
    </source>
</evidence>
<keyword evidence="3" id="KW-1185">Reference proteome</keyword>
<comment type="caution">
    <text evidence="2">The sequence shown here is derived from an EMBL/GenBank/DDBJ whole genome shotgun (WGS) entry which is preliminary data.</text>
</comment>
<feature type="region of interest" description="Disordered" evidence="1">
    <location>
        <begin position="1"/>
        <end position="169"/>
    </location>
</feature>
<evidence type="ECO:0000313" key="2">
    <source>
        <dbReference type="EMBL" id="KAG9190810.1"/>
    </source>
</evidence>
<feature type="compositionally biased region" description="Basic and acidic residues" evidence="1">
    <location>
        <begin position="780"/>
        <end position="791"/>
    </location>
</feature>
<feature type="compositionally biased region" description="Basic and acidic residues" evidence="1">
    <location>
        <begin position="31"/>
        <end position="52"/>
    </location>
</feature>
<accession>A0AAD4NQD3</accession>
<feature type="compositionally biased region" description="Polar residues" evidence="1">
    <location>
        <begin position="64"/>
        <end position="73"/>
    </location>
</feature>
<feature type="compositionally biased region" description="Polar residues" evidence="1">
    <location>
        <begin position="727"/>
        <end position="743"/>
    </location>
</feature>
<feature type="compositionally biased region" description="Polar residues" evidence="1">
    <location>
        <begin position="686"/>
        <end position="695"/>
    </location>
</feature>
<feature type="region of interest" description="Disordered" evidence="1">
    <location>
        <begin position="780"/>
        <end position="801"/>
    </location>
</feature>
<feature type="compositionally biased region" description="Basic and acidic residues" evidence="1">
    <location>
        <begin position="158"/>
        <end position="169"/>
    </location>
</feature>
<feature type="region of interest" description="Disordered" evidence="1">
    <location>
        <begin position="679"/>
        <end position="743"/>
    </location>
</feature>
<feature type="compositionally biased region" description="Acidic residues" evidence="1">
    <location>
        <begin position="792"/>
        <end position="801"/>
    </location>
</feature>
<dbReference type="AlphaFoldDB" id="A0AAD4NQD3"/>
<sequence>MTRRRNTNSRKPQQSANGAHSTFRKTGTGPHLREDARKSVQDQDQVVKEGRGRSRHSDRRSMSPGQGDSQGEQQAHHRDNNLSRTPLAARTTYKDPTATHKARGSAIRHEADQVPAKRKREADDDNKQHAYKKAHTDAREMQPAAVTKPLQEEGTLIVEKDQNSHDRAADSAAIIEMSEEERRKFRNVRFKPTYIGPGKAAVAKAASHEPRNSAPMNSIKYDHKAIRVRPTKPVSRALTPHAPNWKSEPSLLQHSGASTKVAVLESSDAAVIEVTAINPKSRQQNTSRIVSKTQVTEVDECKETVATANSSTASSKADLSPTKRSKRKQLEVEDVETIPAKKTKKPETAKVNVAAVKRRNEKIKQSLADQQLHADQNRFPEEGITFVNYDAYSIPLLCSHSIEHGYPFKIMDRPSEKLKRSFDNESETEIFSRKMLVLRQEALRLSRKRFWTSEDLGRKITLKSEPPRVISDCDLYLYDGKVYVATEQGLLLVAVYLKLIGVPDTQPVRFDGHQPAWMGLITARPERRRVLKTWEPTLVLREGGCIRIMSGSIVVVYEHGIFDIDTTTGEESRMVYGARMDDGVAGWFMYANTCRMDWLEDSGKVPQTTLDPTMIDWAKFDFGPFAARAAAQQAALPTPKAVAQETPTSNRPSVSPQASGFSTPDELVAASPANIVIPVTSKPESESNAESTQPSMLEEETIPLLSIAGGPISRHDSPNIRSDEILSDTNGDATGDTGESQDSTTAALLVQATDARSVIAQETATSAFSKLRQVLPGFERPERHRGFKRDEDVLDWDDSDL</sequence>
<protein>
    <submittedName>
        <fullName evidence="2">Uncharacterized protein</fullName>
    </submittedName>
</protein>
<organism evidence="2 3">
    <name type="scientific">Alternaria panax</name>
    <dbReference type="NCBI Taxonomy" id="48097"/>
    <lineage>
        <taxon>Eukaryota</taxon>
        <taxon>Fungi</taxon>
        <taxon>Dikarya</taxon>
        <taxon>Ascomycota</taxon>
        <taxon>Pezizomycotina</taxon>
        <taxon>Dothideomycetes</taxon>
        <taxon>Pleosporomycetidae</taxon>
        <taxon>Pleosporales</taxon>
        <taxon>Pleosporineae</taxon>
        <taxon>Pleosporaceae</taxon>
        <taxon>Alternaria</taxon>
        <taxon>Alternaria sect. Panax</taxon>
    </lineage>
</organism>
<proteinExistence type="predicted"/>
<feature type="region of interest" description="Disordered" evidence="1">
    <location>
        <begin position="636"/>
        <end position="663"/>
    </location>
</feature>
<feature type="compositionally biased region" description="Low complexity" evidence="1">
    <location>
        <begin position="305"/>
        <end position="317"/>
    </location>
</feature>
<feature type="compositionally biased region" description="Polar residues" evidence="1">
    <location>
        <begin position="9"/>
        <end position="20"/>
    </location>
</feature>
<dbReference type="EMBL" id="JAANER010000004">
    <property type="protein sequence ID" value="KAG9190810.1"/>
    <property type="molecule type" value="Genomic_DNA"/>
</dbReference>
<name>A0AAD4NQD3_9PLEO</name>
<feature type="compositionally biased region" description="Polar residues" evidence="1">
    <location>
        <begin position="645"/>
        <end position="662"/>
    </location>
</feature>